<comment type="function">
    <text evidence="2">One of several proteins that assist in the late maturation steps of the functional core of the 30S ribosomal subunit. Associates with free 30S ribosomal subunits (but not with 30S subunits that are part of 70S ribosomes or polysomes). Required for efficient processing of 16S rRNA. May interact with the 5'-terminal helix region of 16S rRNA.</text>
</comment>
<dbReference type="GO" id="GO:0043024">
    <property type="term" value="F:ribosomal small subunit binding"/>
    <property type="evidence" value="ECO:0007669"/>
    <property type="project" value="TreeGrafter"/>
</dbReference>
<comment type="similarity">
    <text evidence="2">Belongs to the RbfA family.</text>
</comment>
<dbReference type="RefSeq" id="WP_017840501.1">
    <property type="nucleotide sequence ID" value="NZ_CP035467.1"/>
</dbReference>
<evidence type="ECO:0000256" key="2">
    <source>
        <dbReference type="HAMAP-Rule" id="MF_00003"/>
    </source>
</evidence>
<evidence type="ECO:0000313" key="3">
    <source>
        <dbReference type="EMBL" id="QCW81718.1"/>
    </source>
</evidence>
<dbReference type="GO" id="GO:0005829">
    <property type="term" value="C:cytosol"/>
    <property type="evidence" value="ECO:0007669"/>
    <property type="project" value="TreeGrafter"/>
</dbReference>
<dbReference type="PANTHER" id="PTHR33515:SF1">
    <property type="entry name" value="RIBOSOME-BINDING FACTOR A, CHLOROPLASTIC-RELATED"/>
    <property type="match status" value="1"/>
</dbReference>
<keyword evidence="4" id="KW-1185">Reference proteome</keyword>
<dbReference type="InterPro" id="IPR015946">
    <property type="entry name" value="KH_dom-like_a/b"/>
</dbReference>
<dbReference type="SUPFAM" id="SSF89919">
    <property type="entry name" value="Ribosome-binding factor A, RbfA"/>
    <property type="match status" value="1"/>
</dbReference>
<dbReference type="Proteomes" id="UP000305881">
    <property type="component" value="Chromosome"/>
</dbReference>
<keyword evidence="1 2" id="KW-0690">Ribosome biogenesis</keyword>
<dbReference type="GO" id="GO:0030490">
    <property type="term" value="P:maturation of SSU-rRNA"/>
    <property type="evidence" value="ECO:0007669"/>
    <property type="project" value="UniProtKB-UniRule"/>
</dbReference>
<dbReference type="KEGG" id="mbur:EQU24_05240"/>
<evidence type="ECO:0000313" key="4">
    <source>
        <dbReference type="Proteomes" id="UP000305881"/>
    </source>
</evidence>
<accession>A0A4P9UKP3</accession>
<dbReference type="InterPro" id="IPR023799">
    <property type="entry name" value="RbfA_dom_sf"/>
</dbReference>
<comment type="subunit">
    <text evidence="2">Monomer. Binds 30S ribosomal subunits, but not 50S ribosomal subunits or 70S ribosomes.</text>
</comment>
<dbReference type="PROSITE" id="PS01319">
    <property type="entry name" value="RBFA"/>
    <property type="match status" value="1"/>
</dbReference>
<dbReference type="HAMAP" id="MF_00003">
    <property type="entry name" value="RbfA"/>
    <property type="match status" value="1"/>
</dbReference>
<dbReference type="EMBL" id="CP035467">
    <property type="protein sequence ID" value="QCW81718.1"/>
    <property type="molecule type" value="Genomic_DNA"/>
</dbReference>
<dbReference type="Pfam" id="PF02033">
    <property type="entry name" value="RBFA"/>
    <property type="match status" value="1"/>
</dbReference>
<dbReference type="PANTHER" id="PTHR33515">
    <property type="entry name" value="RIBOSOME-BINDING FACTOR A, CHLOROPLASTIC-RELATED"/>
    <property type="match status" value="1"/>
</dbReference>
<dbReference type="InterPro" id="IPR000238">
    <property type="entry name" value="RbfA"/>
</dbReference>
<comment type="subcellular location">
    <subcellularLocation>
        <location evidence="2">Cytoplasm</location>
    </subcellularLocation>
</comment>
<evidence type="ECO:0000256" key="1">
    <source>
        <dbReference type="ARBA" id="ARBA00022517"/>
    </source>
</evidence>
<dbReference type="OrthoDB" id="307788at2"/>
<name>A0A4P9UKP3_METBY</name>
<dbReference type="NCBIfam" id="TIGR00082">
    <property type="entry name" value="rbfA"/>
    <property type="match status" value="1"/>
</dbReference>
<dbReference type="STRING" id="675511.GCA_000341735_01962"/>
<gene>
    <name evidence="2 3" type="primary">rbfA</name>
    <name evidence="3" type="ORF">EQU24_05240</name>
</gene>
<sequence>MAREFSRSARVSSQIQKELALILQRELDGKRVGFVTVNEVVISKDLAVAKIYVTVLNADDQGKKDSIKYLNGATPFIRSELCKRMRLRNIPELRFYYDDSFETGMRVAELLSDPKDNKED</sequence>
<protein>
    <recommendedName>
        <fullName evidence="2">Ribosome-binding factor A</fullName>
    </recommendedName>
</protein>
<dbReference type="Gene3D" id="3.30.300.20">
    <property type="match status" value="1"/>
</dbReference>
<dbReference type="AlphaFoldDB" id="A0A4P9UKP3"/>
<dbReference type="InterPro" id="IPR020053">
    <property type="entry name" value="Ribosome-bd_factorA_CS"/>
</dbReference>
<keyword evidence="2" id="KW-0963">Cytoplasm</keyword>
<proteinExistence type="inferred from homology"/>
<reference evidence="4" key="1">
    <citation type="journal article" date="2019" name="J. Bacteriol.">
        <title>A Mutagenic Screen Identifies a TonB-Dependent Receptor Required for the Lanthanide Metal Switch in the Type I Methanotroph 'Methylotuvimicrobium buryatense' 5GB1C.</title>
        <authorList>
            <person name="Groom J.D."/>
            <person name="Ford S.M."/>
            <person name="Pesesky M.W."/>
            <person name="Lidstrom M.E."/>
        </authorList>
    </citation>
    <scope>NUCLEOTIDE SEQUENCE [LARGE SCALE GENOMIC DNA]</scope>
    <source>
        <strain evidence="4">5GB1C</strain>
    </source>
</reference>
<organism evidence="3 4">
    <name type="scientific">Methylotuvimicrobium buryatense</name>
    <name type="common">Methylomicrobium buryatense</name>
    <dbReference type="NCBI Taxonomy" id="95641"/>
    <lineage>
        <taxon>Bacteria</taxon>
        <taxon>Pseudomonadati</taxon>
        <taxon>Pseudomonadota</taxon>
        <taxon>Gammaproteobacteria</taxon>
        <taxon>Methylococcales</taxon>
        <taxon>Methylococcaceae</taxon>
        <taxon>Methylotuvimicrobium</taxon>
    </lineage>
</organism>